<gene>
    <name evidence="3" type="ORF">FB474_3214</name>
</gene>
<evidence type="ECO:0008006" key="5">
    <source>
        <dbReference type="Google" id="ProtNLM"/>
    </source>
</evidence>
<keyword evidence="2" id="KW-0732">Signal</keyword>
<dbReference type="OrthoDB" id="4871305at2"/>
<keyword evidence="4" id="KW-1185">Reference proteome</keyword>
<feature type="region of interest" description="Disordered" evidence="1">
    <location>
        <begin position="32"/>
        <end position="74"/>
    </location>
</feature>
<accession>A0A542ZN82</accession>
<reference evidence="3 4" key="1">
    <citation type="submission" date="2019-06" db="EMBL/GenBank/DDBJ databases">
        <title>Sequencing the genomes of 1000 actinobacteria strains.</title>
        <authorList>
            <person name="Klenk H.-P."/>
        </authorList>
    </citation>
    <scope>NUCLEOTIDE SEQUENCE [LARGE SCALE GENOMIC DNA]</scope>
    <source>
        <strain evidence="3 4">DSM 18082</strain>
    </source>
</reference>
<organism evidence="3 4">
    <name type="scientific">Oryzihumus leptocrescens</name>
    <dbReference type="NCBI Taxonomy" id="297536"/>
    <lineage>
        <taxon>Bacteria</taxon>
        <taxon>Bacillati</taxon>
        <taxon>Actinomycetota</taxon>
        <taxon>Actinomycetes</taxon>
        <taxon>Micrococcales</taxon>
        <taxon>Intrasporangiaceae</taxon>
        <taxon>Oryzihumus</taxon>
    </lineage>
</organism>
<dbReference type="RefSeq" id="WP_141789527.1">
    <property type="nucleotide sequence ID" value="NZ_BAAAKX010000012.1"/>
</dbReference>
<evidence type="ECO:0000313" key="4">
    <source>
        <dbReference type="Proteomes" id="UP000319514"/>
    </source>
</evidence>
<evidence type="ECO:0000313" key="3">
    <source>
        <dbReference type="EMBL" id="TQL61795.1"/>
    </source>
</evidence>
<protein>
    <recommendedName>
        <fullName evidence="5">Secreted protein</fullName>
    </recommendedName>
</protein>
<feature type="chain" id="PRO_5022237983" description="Secreted protein" evidence="2">
    <location>
        <begin position="38"/>
        <end position="193"/>
    </location>
</feature>
<evidence type="ECO:0000256" key="2">
    <source>
        <dbReference type="SAM" id="SignalP"/>
    </source>
</evidence>
<dbReference type="AlphaFoldDB" id="A0A542ZN82"/>
<dbReference type="PROSITE" id="PS51257">
    <property type="entry name" value="PROKAR_LIPOPROTEIN"/>
    <property type="match status" value="1"/>
</dbReference>
<dbReference type="Proteomes" id="UP000319514">
    <property type="component" value="Unassembled WGS sequence"/>
</dbReference>
<comment type="caution">
    <text evidence="3">The sequence shown here is derived from an EMBL/GenBank/DDBJ whole genome shotgun (WGS) entry which is preliminary data.</text>
</comment>
<proteinExistence type="predicted"/>
<evidence type="ECO:0000256" key="1">
    <source>
        <dbReference type="SAM" id="MobiDB-lite"/>
    </source>
</evidence>
<dbReference type="EMBL" id="VFOQ01000001">
    <property type="protein sequence ID" value="TQL61795.1"/>
    <property type="molecule type" value="Genomic_DNA"/>
</dbReference>
<name>A0A542ZN82_9MICO</name>
<sequence length="193" mass="20081">MPTPRTSRPSTLTTRTLPLAVAALLTLGLSACGGAPAAQEPTDAVTPAAAPSAVDPAGSDDATTDSGNGSDVVGRKFDLGTIDRLEDRDGVPVAVLDRFTAKGVPDSDIAEHGLAIKPFTTPPFENLGRTLFRIPVSPDATFVYHHCVAPDQPVQSQSSDLHQMSSLGEPEDIVVVTLDEEGVMTHAENEPGC</sequence>
<feature type="signal peptide" evidence="2">
    <location>
        <begin position="1"/>
        <end position="37"/>
    </location>
</feature>